<evidence type="ECO:0000313" key="2">
    <source>
        <dbReference type="Proteomes" id="UP001485043"/>
    </source>
</evidence>
<evidence type="ECO:0008006" key="3">
    <source>
        <dbReference type="Google" id="ProtNLM"/>
    </source>
</evidence>
<proteinExistence type="predicted"/>
<dbReference type="EMBL" id="JALJOV010000139">
    <property type="protein sequence ID" value="KAK9866706.1"/>
    <property type="molecule type" value="Genomic_DNA"/>
</dbReference>
<sequence length="301" mass="33456">MCKSTPATLLPQDTPFLKHSAALRHSCDGNAVAYLLNSHKIQMLELMPPFRSFKLALNTAGVPCSQAARPPRIGWWGWSSLNHLVVAWRLSGTLIVGVFERATGRCLLQHILATSLVNGITDIRKNEDDLKLAPRGPLLAFAVSRGPPDYYNGLHPFHLAVLNLVDGNVSANGDRWVQSYDAWEWQWSPTEECLTIVEVSWTAEWTVGIWHVPSMVKLYAVAMNKSPRIIYSPDSTFCVVLPSMAIVDLAMGCSSRILQEYPERDPELDGLRPDSMATCASVSPCSNRVVSWRRCSWPVPS</sequence>
<reference evidence="1 2" key="1">
    <citation type="journal article" date="2024" name="Nat. Commun.">
        <title>Phylogenomics reveals the evolutionary origins of lichenization in chlorophyte algae.</title>
        <authorList>
            <person name="Puginier C."/>
            <person name="Libourel C."/>
            <person name="Otte J."/>
            <person name="Skaloud P."/>
            <person name="Haon M."/>
            <person name="Grisel S."/>
            <person name="Petersen M."/>
            <person name="Berrin J.G."/>
            <person name="Delaux P.M."/>
            <person name="Dal Grande F."/>
            <person name="Keller J."/>
        </authorList>
    </citation>
    <scope>NUCLEOTIDE SEQUENCE [LARGE SCALE GENOMIC DNA]</scope>
    <source>
        <strain evidence="1 2">SAG 2523</strain>
    </source>
</reference>
<protein>
    <recommendedName>
        <fullName evidence="3">DUF1618 domain-containing protein</fullName>
    </recommendedName>
</protein>
<comment type="caution">
    <text evidence="1">The sequence shown here is derived from an EMBL/GenBank/DDBJ whole genome shotgun (WGS) entry which is preliminary data.</text>
</comment>
<gene>
    <name evidence="1" type="ORF">WJX84_006306</name>
</gene>
<keyword evidence="2" id="KW-1185">Reference proteome</keyword>
<dbReference type="AlphaFoldDB" id="A0AAW1TCF9"/>
<dbReference type="Proteomes" id="UP001485043">
    <property type="component" value="Unassembled WGS sequence"/>
</dbReference>
<organism evidence="1 2">
    <name type="scientific">Apatococcus fuscideae</name>
    <dbReference type="NCBI Taxonomy" id="2026836"/>
    <lineage>
        <taxon>Eukaryota</taxon>
        <taxon>Viridiplantae</taxon>
        <taxon>Chlorophyta</taxon>
        <taxon>core chlorophytes</taxon>
        <taxon>Trebouxiophyceae</taxon>
        <taxon>Chlorellales</taxon>
        <taxon>Chlorellaceae</taxon>
        <taxon>Apatococcus</taxon>
    </lineage>
</organism>
<evidence type="ECO:0000313" key="1">
    <source>
        <dbReference type="EMBL" id="KAK9866706.1"/>
    </source>
</evidence>
<accession>A0AAW1TCF9</accession>
<name>A0AAW1TCF9_9CHLO</name>